<sequence length="548" mass="60228">MNTKLVLSFLFAFLLVLSNNLISSAYVWVSNTGDDTTGTGTSSNPYKTIAHTIDQATALDTIRMKAGEYEETLTVSKQLYFEGDSVDTTTILGGIIFNTAKNTKWTGTLIKNFKIEGTSKLLYYQNHQIFEDIIWNSVGFYLNANITSGSHLVDFIGGTQVQGDDGWTIEYCTFSTGHYENPGGAYFQFRITDGPTTFSHCELDGYDYATNQSCQVNIANSWSDLLIHNTVTKEGGNFYLCNGDNLIVRDNTFTDGPIALDSVSGADVYDNSFIDSGAHPVYGPIPDEYEHAGGIGILGMYGSKIVHDIQIRNNKFSGKVRSSSILINRWNPAPTTETFADIKVYENDFSEIEGDYSGIYAINLNFDTGVSIDADKNFWATPYGPKECKTSDTDCKHTEEQIIRVRGNINVGSWYCSEEMKISTTDPETDCPALQPTATPTPTPSSGSTDTSGMSTSTKIALGVSLPIGFLLIVALIIVFILARKKKKLQNELMMVRQPQGWTQVSGVKSGSLSTDKSPSKYDDETDDDAFLDSDDDDLEDLEDTDSD</sequence>
<protein>
    <submittedName>
        <fullName evidence="5">Pectate lyase (Eurofung)</fullName>
    </submittedName>
</protein>
<gene>
    <name evidence="5" type="ORF">M0813_10117</name>
</gene>
<evidence type="ECO:0000259" key="4">
    <source>
        <dbReference type="Pfam" id="PF07602"/>
    </source>
</evidence>
<keyword evidence="2" id="KW-0812">Transmembrane</keyword>
<keyword evidence="3" id="KW-0732">Signal</keyword>
<evidence type="ECO:0000256" key="1">
    <source>
        <dbReference type="SAM" id="MobiDB-lite"/>
    </source>
</evidence>
<reference evidence="5" key="1">
    <citation type="submission" date="2022-08" db="EMBL/GenBank/DDBJ databases">
        <title>Novel sulfate-reducing endosymbionts in the free-living metamonad Anaeramoeba.</title>
        <authorList>
            <person name="Jerlstrom-Hultqvist J."/>
            <person name="Cepicka I."/>
            <person name="Gallot-Lavallee L."/>
            <person name="Salas-Leiva D."/>
            <person name="Curtis B.A."/>
            <person name="Zahonova K."/>
            <person name="Pipaliya S."/>
            <person name="Dacks J."/>
            <person name="Roger A.J."/>
        </authorList>
    </citation>
    <scope>NUCLEOTIDE SEQUENCE</scope>
    <source>
        <strain evidence="5">Schooner1</strain>
    </source>
</reference>
<evidence type="ECO:0000313" key="5">
    <source>
        <dbReference type="EMBL" id="KAJ6227209.1"/>
    </source>
</evidence>
<dbReference type="Proteomes" id="UP001150062">
    <property type="component" value="Unassembled WGS sequence"/>
</dbReference>
<keyword evidence="5" id="KW-0456">Lyase</keyword>
<dbReference type="Gene3D" id="2.160.20.10">
    <property type="entry name" value="Single-stranded right-handed beta-helix, Pectin lyase-like"/>
    <property type="match status" value="1"/>
</dbReference>
<feature type="signal peptide" evidence="3">
    <location>
        <begin position="1"/>
        <end position="18"/>
    </location>
</feature>
<feature type="chain" id="PRO_5047323574" evidence="3">
    <location>
        <begin position="19"/>
        <end position="548"/>
    </location>
</feature>
<evidence type="ECO:0000256" key="2">
    <source>
        <dbReference type="SAM" id="Phobius"/>
    </source>
</evidence>
<dbReference type="SUPFAM" id="SSF51126">
    <property type="entry name" value="Pectin lyase-like"/>
    <property type="match status" value="1"/>
</dbReference>
<proteinExistence type="predicted"/>
<feature type="compositionally biased region" description="Acidic residues" evidence="1">
    <location>
        <begin position="524"/>
        <end position="548"/>
    </location>
</feature>
<dbReference type="Pfam" id="PF07602">
    <property type="entry name" value="DUF1565"/>
    <property type="match status" value="1"/>
</dbReference>
<keyword evidence="6" id="KW-1185">Reference proteome</keyword>
<dbReference type="InterPro" id="IPR012334">
    <property type="entry name" value="Pectin_lyas_fold"/>
</dbReference>
<feature type="transmembrane region" description="Helical" evidence="2">
    <location>
        <begin position="460"/>
        <end position="483"/>
    </location>
</feature>
<feature type="region of interest" description="Disordered" evidence="1">
    <location>
        <begin position="425"/>
        <end position="456"/>
    </location>
</feature>
<dbReference type="GO" id="GO:0016829">
    <property type="term" value="F:lyase activity"/>
    <property type="evidence" value="ECO:0007669"/>
    <property type="project" value="UniProtKB-KW"/>
</dbReference>
<feature type="compositionally biased region" description="Low complexity" evidence="1">
    <location>
        <begin position="436"/>
        <end position="456"/>
    </location>
</feature>
<accession>A0ABQ8X4Z5</accession>
<name>A0ABQ8X4Z5_9EUKA</name>
<dbReference type="InterPro" id="IPR011459">
    <property type="entry name" value="DUF1565"/>
</dbReference>
<feature type="compositionally biased region" description="Polar residues" evidence="1">
    <location>
        <begin position="504"/>
        <end position="517"/>
    </location>
</feature>
<keyword evidence="2" id="KW-0472">Membrane</keyword>
<feature type="region of interest" description="Disordered" evidence="1">
    <location>
        <begin position="504"/>
        <end position="548"/>
    </location>
</feature>
<evidence type="ECO:0000256" key="3">
    <source>
        <dbReference type="SAM" id="SignalP"/>
    </source>
</evidence>
<organism evidence="5 6">
    <name type="scientific">Anaeramoeba flamelloides</name>
    <dbReference type="NCBI Taxonomy" id="1746091"/>
    <lineage>
        <taxon>Eukaryota</taxon>
        <taxon>Metamonada</taxon>
        <taxon>Anaeramoebidae</taxon>
        <taxon>Anaeramoeba</taxon>
    </lineage>
</organism>
<dbReference type="EMBL" id="JAOAOG010000337">
    <property type="protein sequence ID" value="KAJ6227209.1"/>
    <property type="molecule type" value="Genomic_DNA"/>
</dbReference>
<feature type="domain" description="DUF1565" evidence="4">
    <location>
        <begin position="32"/>
        <end position="72"/>
    </location>
</feature>
<comment type="caution">
    <text evidence="5">The sequence shown here is derived from an EMBL/GenBank/DDBJ whole genome shotgun (WGS) entry which is preliminary data.</text>
</comment>
<dbReference type="InterPro" id="IPR011050">
    <property type="entry name" value="Pectin_lyase_fold/virulence"/>
</dbReference>
<keyword evidence="2" id="KW-1133">Transmembrane helix</keyword>
<evidence type="ECO:0000313" key="6">
    <source>
        <dbReference type="Proteomes" id="UP001150062"/>
    </source>
</evidence>